<dbReference type="OrthoDB" id="6339427at2759"/>
<name>A0A8E2ER40_9PEZI</name>
<protein>
    <submittedName>
        <fullName evidence="1">Uncharacterized protein</fullName>
    </submittedName>
</protein>
<proteinExistence type="predicted"/>
<sequence>TITALYDIDCFFGAIATIVIGDSLGCNKSILLDTTIMSVGAILRISAFSAANDCWLVGPPAIPINLLITLTTLASLLEPETRGKLIFIEMIMNIAGFSL</sequence>
<feature type="non-terminal residue" evidence="1">
    <location>
        <position position="99"/>
    </location>
</feature>
<organism evidence="1 2">
    <name type="scientific">Glonium stellatum</name>
    <dbReference type="NCBI Taxonomy" id="574774"/>
    <lineage>
        <taxon>Eukaryota</taxon>
        <taxon>Fungi</taxon>
        <taxon>Dikarya</taxon>
        <taxon>Ascomycota</taxon>
        <taxon>Pezizomycotina</taxon>
        <taxon>Dothideomycetes</taxon>
        <taxon>Pleosporomycetidae</taxon>
        <taxon>Gloniales</taxon>
        <taxon>Gloniaceae</taxon>
        <taxon>Glonium</taxon>
    </lineage>
</organism>
<feature type="non-terminal residue" evidence="1">
    <location>
        <position position="1"/>
    </location>
</feature>
<dbReference type="Proteomes" id="UP000250140">
    <property type="component" value="Unassembled WGS sequence"/>
</dbReference>
<evidence type="ECO:0000313" key="1">
    <source>
        <dbReference type="EMBL" id="OCL03158.1"/>
    </source>
</evidence>
<accession>A0A8E2ER40</accession>
<dbReference type="AlphaFoldDB" id="A0A8E2ER40"/>
<dbReference type="EMBL" id="KV750795">
    <property type="protein sequence ID" value="OCL03158.1"/>
    <property type="molecule type" value="Genomic_DNA"/>
</dbReference>
<evidence type="ECO:0000313" key="2">
    <source>
        <dbReference type="Proteomes" id="UP000250140"/>
    </source>
</evidence>
<keyword evidence="2" id="KW-1185">Reference proteome</keyword>
<reference evidence="1 2" key="1">
    <citation type="journal article" date="2016" name="Nat. Commun.">
        <title>Ectomycorrhizal ecology is imprinted in the genome of the dominant symbiotic fungus Cenococcum geophilum.</title>
        <authorList>
            <consortium name="DOE Joint Genome Institute"/>
            <person name="Peter M."/>
            <person name="Kohler A."/>
            <person name="Ohm R.A."/>
            <person name="Kuo A."/>
            <person name="Krutzmann J."/>
            <person name="Morin E."/>
            <person name="Arend M."/>
            <person name="Barry K.W."/>
            <person name="Binder M."/>
            <person name="Choi C."/>
            <person name="Clum A."/>
            <person name="Copeland A."/>
            <person name="Grisel N."/>
            <person name="Haridas S."/>
            <person name="Kipfer T."/>
            <person name="LaButti K."/>
            <person name="Lindquist E."/>
            <person name="Lipzen A."/>
            <person name="Maire R."/>
            <person name="Meier B."/>
            <person name="Mihaltcheva S."/>
            <person name="Molinier V."/>
            <person name="Murat C."/>
            <person name="Poggeler S."/>
            <person name="Quandt C.A."/>
            <person name="Sperisen C."/>
            <person name="Tritt A."/>
            <person name="Tisserant E."/>
            <person name="Crous P.W."/>
            <person name="Henrissat B."/>
            <person name="Nehls U."/>
            <person name="Egli S."/>
            <person name="Spatafora J.W."/>
            <person name="Grigoriev I.V."/>
            <person name="Martin F.M."/>
        </authorList>
    </citation>
    <scope>NUCLEOTIDE SEQUENCE [LARGE SCALE GENOMIC DNA]</scope>
    <source>
        <strain evidence="1 2">CBS 207.34</strain>
    </source>
</reference>
<gene>
    <name evidence="1" type="ORF">AOQ84DRAFT_278336</name>
</gene>